<dbReference type="PANTHER" id="PTHR28259:SF16">
    <property type="entry name" value="FLUORIDE-SPECIFIC ION CHANNEL FLUC 2"/>
    <property type="match status" value="1"/>
</dbReference>
<comment type="similarity">
    <text evidence="11 14">Belongs to the fluoride channel Fluc/FEX (TC 1.A.43) family.</text>
</comment>
<proteinExistence type="inferred from homology"/>
<keyword evidence="2 14" id="KW-0813">Transport</keyword>
<feature type="transmembrane region" description="Helical" evidence="14">
    <location>
        <begin position="62"/>
        <end position="82"/>
    </location>
</feature>
<keyword evidence="16" id="KW-1185">Reference proteome</keyword>
<evidence type="ECO:0000256" key="12">
    <source>
        <dbReference type="ARBA" id="ARBA00035585"/>
    </source>
</evidence>
<dbReference type="AlphaFoldDB" id="A0A410PWS6"/>
<feature type="transmembrane region" description="Helical" evidence="14">
    <location>
        <begin position="94"/>
        <end position="115"/>
    </location>
</feature>
<evidence type="ECO:0000256" key="1">
    <source>
        <dbReference type="ARBA" id="ARBA00004651"/>
    </source>
</evidence>
<comment type="function">
    <text evidence="13 14">Fluoride-specific ion channel. Important for reducing fluoride concentration in the cell, thus reducing its toxicity.</text>
</comment>
<feature type="binding site" evidence="14">
    <location>
        <position position="70"/>
    </location>
    <ligand>
        <name>Na(+)</name>
        <dbReference type="ChEBI" id="CHEBI:29101"/>
        <note>structural</note>
    </ligand>
</feature>
<dbReference type="NCBIfam" id="TIGR00494">
    <property type="entry name" value="crcB"/>
    <property type="match status" value="1"/>
</dbReference>
<evidence type="ECO:0000256" key="14">
    <source>
        <dbReference type="HAMAP-Rule" id="MF_00454"/>
    </source>
</evidence>
<keyword evidence="3 14" id="KW-1003">Cell membrane</keyword>
<dbReference type="KEGG" id="amij:EQM06_09405"/>
<evidence type="ECO:0000256" key="10">
    <source>
        <dbReference type="ARBA" id="ARBA00023303"/>
    </source>
</evidence>
<sequence>MLESLIVMIGGSFGAVCRFAVSSFIKKAFSTEFPISTLFINVAGCFLMGGLLASHPGNLDQLLLGTGFLGGFTTFSTFEMENVTLFQQKEYGKLSVYVLCSCVISVFAVFLGAYAGHAFYSSRI</sequence>
<dbReference type="HAMAP" id="MF_00454">
    <property type="entry name" value="FluC"/>
    <property type="match status" value="1"/>
</dbReference>
<evidence type="ECO:0000256" key="6">
    <source>
        <dbReference type="ARBA" id="ARBA00022989"/>
    </source>
</evidence>
<evidence type="ECO:0000256" key="9">
    <source>
        <dbReference type="ARBA" id="ARBA00023136"/>
    </source>
</evidence>
<feature type="binding site" evidence="14">
    <location>
        <position position="73"/>
    </location>
    <ligand>
        <name>Na(+)</name>
        <dbReference type="ChEBI" id="CHEBI:29101"/>
        <note>structural</note>
    </ligand>
</feature>
<accession>A0A410PWS6</accession>
<keyword evidence="5 14" id="KW-0479">Metal-binding</keyword>
<organism evidence="15 16">
    <name type="scientific">Aminipila luticellarii</name>
    <dbReference type="NCBI Taxonomy" id="2507160"/>
    <lineage>
        <taxon>Bacteria</taxon>
        <taxon>Bacillati</taxon>
        <taxon>Bacillota</taxon>
        <taxon>Clostridia</taxon>
        <taxon>Peptostreptococcales</taxon>
        <taxon>Anaerovoracaceae</taxon>
        <taxon>Aminipila</taxon>
    </lineage>
</organism>
<keyword evidence="9 14" id="KW-0472">Membrane</keyword>
<dbReference type="GO" id="GO:0005886">
    <property type="term" value="C:plasma membrane"/>
    <property type="evidence" value="ECO:0007669"/>
    <property type="project" value="UniProtKB-SubCell"/>
</dbReference>
<dbReference type="PANTHER" id="PTHR28259">
    <property type="entry name" value="FLUORIDE EXPORT PROTEIN 1-RELATED"/>
    <property type="match status" value="1"/>
</dbReference>
<evidence type="ECO:0000256" key="7">
    <source>
        <dbReference type="ARBA" id="ARBA00023053"/>
    </source>
</evidence>
<keyword evidence="4 14" id="KW-0812">Transmembrane</keyword>
<dbReference type="Pfam" id="PF02537">
    <property type="entry name" value="CRCB"/>
    <property type="match status" value="1"/>
</dbReference>
<comment type="subcellular location">
    <subcellularLocation>
        <location evidence="1 14">Cell membrane</location>
        <topology evidence="1 14">Multi-pass membrane protein</topology>
    </subcellularLocation>
</comment>
<dbReference type="GO" id="GO:0062054">
    <property type="term" value="F:fluoride channel activity"/>
    <property type="evidence" value="ECO:0007669"/>
    <property type="project" value="UniProtKB-UniRule"/>
</dbReference>
<dbReference type="OrthoDB" id="9815830at2"/>
<comment type="activity regulation">
    <text evidence="14">Na(+) is not transported, but it plays an essential structural role and its presence is essential for fluoride channel function.</text>
</comment>
<evidence type="ECO:0000256" key="11">
    <source>
        <dbReference type="ARBA" id="ARBA00035120"/>
    </source>
</evidence>
<keyword evidence="10 14" id="KW-0407">Ion channel</keyword>
<evidence type="ECO:0000256" key="3">
    <source>
        <dbReference type="ARBA" id="ARBA00022475"/>
    </source>
</evidence>
<dbReference type="InterPro" id="IPR003691">
    <property type="entry name" value="FluC"/>
</dbReference>
<evidence type="ECO:0000313" key="16">
    <source>
        <dbReference type="Proteomes" id="UP000287601"/>
    </source>
</evidence>
<evidence type="ECO:0000313" key="15">
    <source>
        <dbReference type="EMBL" id="QAT43412.1"/>
    </source>
</evidence>
<evidence type="ECO:0000256" key="4">
    <source>
        <dbReference type="ARBA" id="ARBA00022692"/>
    </source>
</evidence>
<evidence type="ECO:0000256" key="13">
    <source>
        <dbReference type="ARBA" id="ARBA00049940"/>
    </source>
</evidence>
<keyword evidence="7 14" id="KW-0915">Sodium</keyword>
<reference evidence="15 16" key="1">
    <citation type="submission" date="2019-01" db="EMBL/GenBank/DDBJ databases">
        <title>Draft genomes of a novel of Aminipila strains.</title>
        <authorList>
            <person name="Ma S."/>
        </authorList>
    </citation>
    <scope>NUCLEOTIDE SEQUENCE [LARGE SCALE GENOMIC DNA]</scope>
    <source>
        <strain evidence="16">JN-39</strain>
    </source>
</reference>
<evidence type="ECO:0000256" key="2">
    <source>
        <dbReference type="ARBA" id="ARBA00022448"/>
    </source>
</evidence>
<protein>
    <recommendedName>
        <fullName evidence="14">Fluoride-specific ion channel FluC</fullName>
    </recommendedName>
</protein>
<name>A0A410PWS6_9FIRM</name>
<dbReference type="GO" id="GO:0046872">
    <property type="term" value="F:metal ion binding"/>
    <property type="evidence" value="ECO:0007669"/>
    <property type="project" value="UniProtKB-KW"/>
</dbReference>
<keyword evidence="8 14" id="KW-0406">Ion transport</keyword>
<dbReference type="Proteomes" id="UP000287601">
    <property type="component" value="Chromosome"/>
</dbReference>
<dbReference type="EMBL" id="CP035281">
    <property type="protein sequence ID" value="QAT43412.1"/>
    <property type="molecule type" value="Genomic_DNA"/>
</dbReference>
<evidence type="ECO:0000256" key="5">
    <source>
        <dbReference type="ARBA" id="ARBA00022723"/>
    </source>
</evidence>
<dbReference type="RefSeq" id="WP_128746192.1">
    <property type="nucleotide sequence ID" value="NZ_CP035281.1"/>
</dbReference>
<gene>
    <name evidence="14 15" type="primary">crcB</name>
    <name evidence="14" type="synonym">fluC</name>
    <name evidence="15" type="ORF">EQM06_09405</name>
</gene>
<dbReference type="GO" id="GO:0140114">
    <property type="term" value="P:cellular detoxification of fluoride"/>
    <property type="evidence" value="ECO:0007669"/>
    <property type="project" value="UniProtKB-UniRule"/>
</dbReference>
<keyword evidence="6 14" id="KW-1133">Transmembrane helix</keyword>
<comment type="catalytic activity">
    <reaction evidence="12">
        <text>fluoride(in) = fluoride(out)</text>
        <dbReference type="Rhea" id="RHEA:76159"/>
        <dbReference type="ChEBI" id="CHEBI:17051"/>
    </reaction>
    <physiologicalReaction direction="left-to-right" evidence="12">
        <dbReference type="Rhea" id="RHEA:76160"/>
    </physiologicalReaction>
</comment>
<feature type="transmembrane region" description="Helical" evidence="14">
    <location>
        <begin position="6"/>
        <end position="25"/>
    </location>
</feature>
<evidence type="ECO:0000256" key="8">
    <source>
        <dbReference type="ARBA" id="ARBA00023065"/>
    </source>
</evidence>
<feature type="transmembrane region" description="Helical" evidence="14">
    <location>
        <begin position="37"/>
        <end position="56"/>
    </location>
</feature>